<dbReference type="EMBL" id="CAKAEH010000112">
    <property type="protein sequence ID" value="CAG9529912.1"/>
    <property type="molecule type" value="Genomic_DNA"/>
</dbReference>
<dbReference type="Proteomes" id="UP000746747">
    <property type="component" value="Unassembled WGS sequence"/>
</dbReference>
<keyword evidence="1" id="KW-0812">Transmembrane</keyword>
<feature type="transmembrane region" description="Helical" evidence="1">
    <location>
        <begin position="52"/>
        <end position="71"/>
    </location>
</feature>
<organism evidence="2 3">
    <name type="scientific">Cercopithifilaria johnstoni</name>
    <dbReference type="NCBI Taxonomy" id="2874296"/>
    <lineage>
        <taxon>Eukaryota</taxon>
        <taxon>Metazoa</taxon>
        <taxon>Ecdysozoa</taxon>
        <taxon>Nematoda</taxon>
        <taxon>Chromadorea</taxon>
        <taxon>Rhabditida</taxon>
        <taxon>Spirurina</taxon>
        <taxon>Spiruromorpha</taxon>
        <taxon>Filarioidea</taxon>
        <taxon>Onchocercidae</taxon>
        <taxon>Cercopithifilaria</taxon>
    </lineage>
</organism>
<dbReference type="AlphaFoldDB" id="A0A8J2PPL1"/>
<accession>A0A8J2PPL1</accession>
<comment type="caution">
    <text evidence="2">The sequence shown here is derived from an EMBL/GenBank/DDBJ whole genome shotgun (WGS) entry which is preliminary data.</text>
</comment>
<keyword evidence="1" id="KW-0472">Membrane</keyword>
<protein>
    <submittedName>
        <fullName evidence="2">Uncharacterized protein</fullName>
    </submittedName>
</protein>
<evidence type="ECO:0000313" key="2">
    <source>
        <dbReference type="EMBL" id="CAG9529912.1"/>
    </source>
</evidence>
<proteinExistence type="predicted"/>
<keyword evidence="3" id="KW-1185">Reference proteome</keyword>
<evidence type="ECO:0000313" key="3">
    <source>
        <dbReference type="Proteomes" id="UP000746747"/>
    </source>
</evidence>
<evidence type="ECO:0000256" key="1">
    <source>
        <dbReference type="SAM" id="Phobius"/>
    </source>
</evidence>
<sequence length="84" mass="9605">MQALLNQILEKRRVQWIRVQWAGKGKSTMDEEIEGGDEYKANVLAFSFLTRLSGPVCMFILWLLLSVANYVDVRPNARTQCEGT</sequence>
<reference evidence="2" key="1">
    <citation type="submission" date="2021-09" db="EMBL/GenBank/DDBJ databases">
        <authorList>
            <consortium name="Pathogen Informatics"/>
        </authorList>
    </citation>
    <scope>NUCLEOTIDE SEQUENCE</scope>
</reference>
<keyword evidence="1" id="KW-1133">Transmembrane helix</keyword>
<name>A0A8J2PPL1_9BILA</name>
<gene>
    <name evidence="2" type="ORF">CJOHNSTONI_LOCUS451</name>
</gene>